<dbReference type="FunFam" id="2.40.30.10:FF:000054">
    <property type="entry name" value="Translation initiation factor IF-2"/>
    <property type="match status" value="1"/>
</dbReference>
<evidence type="ECO:0000256" key="5">
    <source>
        <dbReference type="ARBA" id="ARBA00023134"/>
    </source>
</evidence>
<evidence type="ECO:0000256" key="7">
    <source>
        <dbReference type="ARBA" id="ARBA00044105"/>
    </source>
</evidence>
<dbReference type="InterPro" id="IPR000795">
    <property type="entry name" value="T_Tr_GTP-bd_dom"/>
</dbReference>
<evidence type="ECO:0000313" key="10">
    <source>
        <dbReference type="EMBL" id="CAG9321669.1"/>
    </source>
</evidence>
<dbReference type="CDD" id="cd01887">
    <property type="entry name" value="IF2_eIF5B"/>
    <property type="match status" value="1"/>
</dbReference>
<evidence type="ECO:0000256" key="2">
    <source>
        <dbReference type="ARBA" id="ARBA00022540"/>
    </source>
</evidence>
<evidence type="ECO:0000256" key="6">
    <source>
        <dbReference type="ARBA" id="ARBA00025162"/>
    </source>
</evidence>
<dbReference type="InterPro" id="IPR005225">
    <property type="entry name" value="Small_GTP-bd"/>
</dbReference>
<dbReference type="InterPro" id="IPR027417">
    <property type="entry name" value="P-loop_NTPase"/>
</dbReference>
<dbReference type="Proteomes" id="UP001162131">
    <property type="component" value="Unassembled WGS sequence"/>
</dbReference>
<keyword evidence="3" id="KW-0547">Nucleotide-binding</keyword>
<dbReference type="AlphaFoldDB" id="A0AAU9J6T7"/>
<dbReference type="InterPro" id="IPR015760">
    <property type="entry name" value="TIF_IF2"/>
</dbReference>
<dbReference type="InterPro" id="IPR044145">
    <property type="entry name" value="IF2_II"/>
</dbReference>
<keyword evidence="8" id="KW-0175">Coiled coil</keyword>
<dbReference type="SUPFAM" id="SSF50447">
    <property type="entry name" value="Translation proteins"/>
    <property type="match status" value="2"/>
</dbReference>
<evidence type="ECO:0000313" key="11">
    <source>
        <dbReference type="Proteomes" id="UP001162131"/>
    </source>
</evidence>
<dbReference type="GO" id="GO:0005737">
    <property type="term" value="C:cytoplasm"/>
    <property type="evidence" value="ECO:0007669"/>
    <property type="project" value="TreeGrafter"/>
</dbReference>
<dbReference type="GO" id="GO:0003743">
    <property type="term" value="F:translation initiation factor activity"/>
    <property type="evidence" value="ECO:0007669"/>
    <property type="project" value="UniProtKB-KW"/>
</dbReference>
<evidence type="ECO:0000259" key="9">
    <source>
        <dbReference type="PROSITE" id="PS51722"/>
    </source>
</evidence>
<dbReference type="GO" id="GO:0005525">
    <property type="term" value="F:GTP binding"/>
    <property type="evidence" value="ECO:0007669"/>
    <property type="project" value="UniProtKB-KW"/>
</dbReference>
<dbReference type="Gene3D" id="2.40.30.10">
    <property type="entry name" value="Translation factors"/>
    <property type="match status" value="2"/>
</dbReference>
<evidence type="ECO:0000256" key="4">
    <source>
        <dbReference type="ARBA" id="ARBA00022917"/>
    </source>
</evidence>
<evidence type="ECO:0000256" key="1">
    <source>
        <dbReference type="ARBA" id="ARBA00007733"/>
    </source>
</evidence>
<name>A0AAU9J6T7_9CILI</name>
<dbReference type="InterPro" id="IPR036925">
    <property type="entry name" value="TIF_IF2_dom3_sf"/>
</dbReference>
<dbReference type="SUPFAM" id="SSF52156">
    <property type="entry name" value="Initiation factor IF2/eIF5b, domain 3"/>
    <property type="match status" value="1"/>
</dbReference>
<feature type="coiled-coil region" evidence="8">
    <location>
        <begin position="364"/>
        <end position="391"/>
    </location>
</feature>
<dbReference type="InterPro" id="IPR009000">
    <property type="entry name" value="Transl_B-barrel_sf"/>
</dbReference>
<organism evidence="10 11">
    <name type="scientific">Blepharisma stoltei</name>
    <dbReference type="NCBI Taxonomy" id="1481888"/>
    <lineage>
        <taxon>Eukaryota</taxon>
        <taxon>Sar</taxon>
        <taxon>Alveolata</taxon>
        <taxon>Ciliophora</taxon>
        <taxon>Postciliodesmatophora</taxon>
        <taxon>Heterotrichea</taxon>
        <taxon>Heterotrichida</taxon>
        <taxon>Blepharismidae</taxon>
        <taxon>Blepharisma</taxon>
    </lineage>
</organism>
<dbReference type="PANTHER" id="PTHR43381">
    <property type="entry name" value="TRANSLATION INITIATION FACTOR IF-2-RELATED"/>
    <property type="match status" value="1"/>
</dbReference>
<comment type="function">
    <text evidence="6">One of the essential components for the initiation of protein synthesis. Protects formylmethionyl-tRNA from spontaneous hydrolysis and promotes its binding to the 30S ribosomal subunits. Also involved in the hydrolysis of GTP during the formation of the 70S ribosomal complex.</text>
</comment>
<comment type="caution">
    <text evidence="10">The sequence shown here is derived from an EMBL/GenBank/DDBJ whole genome shotgun (WGS) entry which is preliminary data.</text>
</comment>
<keyword evidence="2" id="KW-0396">Initiation factor</keyword>
<evidence type="ECO:0000256" key="8">
    <source>
        <dbReference type="SAM" id="Coils"/>
    </source>
</evidence>
<comment type="similarity">
    <text evidence="1">Belongs to the TRAFAC class translation factor GTPase superfamily. Classic translation factor GTPase family. IF-2 subfamily.</text>
</comment>
<dbReference type="GO" id="GO:0003924">
    <property type="term" value="F:GTPase activity"/>
    <property type="evidence" value="ECO:0007669"/>
    <property type="project" value="InterPro"/>
</dbReference>
<dbReference type="CDD" id="cd03702">
    <property type="entry name" value="IF2_mtIF2_II"/>
    <property type="match status" value="1"/>
</dbReference>
<dbReference type="Gene3D" id="3.40.50.10050">
    <property type="entry name" value="Translation initiation factor IF- 2, domain 3"/>
    <property type="match status" value="1"/>
</dbReference>
<gene>
    <name evidence="10" type="ORF">BSTOLATCC_MIC29590</name>
</gene>
<protein>
    <recommendedName>
        <fullName evidence="7">Translation initiation factor IF-2, chloroplastic</fullName>
    </recommendedName>
</protein>
<evidence type="ECO:0000256" key="3">
    <source>
        <dbReference type="ARBA" id="ARBA00022741"/>
    </source>
</evidence>
<accession>A0AAU9J6T7</accession>
<dbReference type="EMBL" id="CAJZBQ010000029">
    <property type="protein sequence ID" value="CAG9321669.1"/>
    <property type="molecule type" value="Genomic_DNA"/>
</dbReference>
<dbReference type="FunFam" id="2.40.30.10:FF:000008">
    <property type="entry name" value="Translation initiation factor IF-2"/>
    <property type="match status" value="1"/>
</dbReference>
<keyword evidence="5" id="KW-0342">GTP-binding</keyword>
<dbReference type="SUPFAM" id="SSF52540">
    <property type="entry name" value="P-loop containing nucleoside triphosphate hydrolases"/>
    <property type="match status" value="1"/>
</dbReference>
<dbReference type="Pfam" id="PF00009">
    <property type="entry name" value="GTP_EFTU"/>
    <property type="match status" value="1"/>
</dbReference>
<dbReference type="CDD" id="cd03692">
    <property type="entry name" value="mtIF2_IVc"/>
    <property type="match status" value="1"/>
</dbReference>
<feature type="domain" description="Tr-type G" evidence="9">
    <location>
        <begin position="103"/>
        <end position="273"/>
    </location>
</feature>
<dbReference type="InterPro" id="IPR023115">
    <property type="entry name" value="TIF_IF2_dom3"/>
</dbReference>
<dbReference type="FunFam" id="3.40.50.300:FF:000019">
    <property type="entry name" value="Translation initiation factor IF-2"/>
    <property type="match status" value="1"/>
</dbReference>
<keyword evidence="11" id="KW-1185">Reference proteome</keyword>
<keyword evidence="4" id="KW-0648">Protein biosynthesis</keyword>
<dbReference type="PROSITE" id="PS51722">
    <property type="entry name" value="G_TR_2"/>
    <property type="match status" value="1"/>
</dbReference>
<dbReference type="Gene3D" id="3.40.50.300">
    <property type="entry name" value="P-loop containing nucleotide triphosphate hydrolases"/>
    <property type="match status" value="1"/>
</dbReference>
<dbReference type="FunFam" id="3.40.50.10050:FF:000001">
    <property type="entry name" value="Translation initiation factor IF-2"/>
    <property type="match status" value="1"/>
</dbReference>
<dbReference type="Pfam" id="PF11987">
    <property type="entry name" value="IF-2"/>
    <property type="match status" value="1"/>
</dbReference>
<proteinExistence type="inferred from homology"/>
<dbReference type="NCBIfam" id="TIGR00231">
    <property type="entry name" value="small_GTP"/>
    <property type="match status" value="1"/>
</dbReference>
<reference evidence="10" key="1">
    <citation type="submission" date="2021-09" db="EMBL/GenBank/DDBJ databases">
        <authorList>
            <consortium name="AG Swart"/>
            <person name="Singh M."/>
            <person name="Singh A."/>
            <person name="Seah K."/>
            <person name="Emmerich C."/>
        </authorList>
    </citation>
    <scope>NUCLEOTIDE SEQUENCE</scope>
    <source>
        <strain evidence="10">ATCC30299</strain>
    </source>
</reference>
<dbReference type="InterPro" id="IPR053905">
    <property type="entry name" value="EF-G-like_DII"/>
</dbReference>
<dbReference type="PANTHER" id="PTHR43381:SF20">
    <property type="entry name" value="TRANSLATION INITIATION FACTOR IF-2, MITOCHONDRIAL"/>
    <property type="match status" value="1"/>
</dbReference>
<dbReference type="Pfam" id="PF22042">
    <property type="entry name" value="EF-G_D2"/>
    <property type="match status" value="1"/>
</dbReference>
<sequence length="687" mass="76528">MLYLKRLSPLFPKLPSLSRSIITKTSPLLIKKKQVIISPSMTLSNLATQMDINMNTLLYALRDIESNNKLDQESFVSAETAEILAHEFNCLPTYPQKEAKFPLRPPVVTIMGHVDHGKTTLLDSFRNSNICASEYGGITQSIGAFSMKTSSGGIITFIDTPGHKAFTNMRARGAEITDIVILVVCATEGVQPTTLESIRHAREADVPVIVALNKIDLPNADANRVELQLLDAGVELEKFGGEVMSIQISAKKRMNLDQLEEAILFKSELMDLRADKTGFARGTIIESKIIEGRGSLCSLLVQKGTLKPGDNLVSGNVYGKIRFILNEFGEQLKEALPSQAVEVTGLNDMPDSGNDLIIVSSPAKAKAIADRRKNEKEREEAEKKEKEVKIVLPKLSYQERRGLRTQKTNMIVERLKDELEQVKAGAELNAFRDLKKIKDKLGKGMSFEENLEKIQEMFSDKEEKSINVFLKAQNFGMLEALEDSVNILGREKNVPIRIIQSEVGAITSQEIEFAKEQKGVILCMDLRIPRNVMAKAQKLGVAIKSHKIIYHLLADVNNLILDFTEPLYVTETLGKAEVKQIFSISEKGSKSKLVGGIYVINGSIQRRGKFKVIRDGDVVYQDAEADSLRKLKEHVKEVVQGHEGGIGLEDDVILKVGDILECYETKRRKNYFNPTQSEVEASEVQDK</sequence>